<dbReference type="Proteomes" id="UP001164929">
    <property type="component" value="Chromosome 3"/>
</dbReference>
<protein>
    <submittedName>
        <fullName evidence="1">Uncharacterized protein</fullName>
    </submittedName>
</protein>
<dbReference type="AlphaFoldDB" id="A0AAD6R761"/>
<evidence type="ECO:0000313" key="2">
    <source>
        <dbReference type="Proteomes" id="UP001164929"/>
    </source>
</evidence>
<keyword evidence="2" id="KW-1185">Reference proteome</keyword>
<organism evidence="1 2">
    <name type="scientific">Populus alba x Populus x berolinensis</name>
    <dbReference type="NCBI Taxonomy" id="444605"/>
    <lineage>
        <taxon>Eukaryota</taxon>
        <taxon>Viridiplantae</taxon>
        <taxon>Streptophyta</taxon>
        <taxon>Embryophyta</taxon>
        <taxon>Tracheophyta</taxon>
        <taxon>Spermatophyta</taxon>
        <taxon>Magnoliopsida</taxon>
        <taxon>eudicotyledons</taxon>
        <taxon>Gunneridae</taxon>
        <taxon>Pentapetalae</taxon>
        <taxon>rosids</taxon>
        <taxon>fabids</taxon>
        <taxon>Malpighiales</taxon>
        <taxon>Salicaceae</taxon>
        <taxon>Saliceae</taxon>
        <taxon>Populus</taxon>
    </lineage>
</organism>
<dbReference type="EMBL" id="JAQIZT010000003">
    <property type="protein sequence ID" value="KAJ7003613.1"/>
    <property type="molecule type" value="Genomic_DNA"/>
</dbReference>
<comment type="caution">
    <text evidence="1">The sequence shown here is derived from an EMBL/GenBank/DDBJ whole genome shotgun (WGS) entry which is preliminary data.</text>
</comment>
<proteinExistence type="predicted"/>
<accession>A0AAD6R761</accession>
<gene>
    <name evidence="1" type="ORF">NC653_008734</name>
</gene>
<evidence type="ECO:0000313" key="1">
    <source>
        <dbReference type="EMBL" id="KAJ7003613.1"/>
    </source>
</evidence>
<name>A0AAD6R761_9ROSI</name>
<sequence>MENGRIMNSSVIQDGFMMKTHDEEEPSKIHNDIITNCLKNREWQHRYRALKRLEADMKDILISRKNIKYQKLSREFCLYFKNRKLVPCSPQAAVKQRHESFENSMRMACKDSATIVPE</sequence>
<reference evidence="1" key="1">
    <citation type="journal article" date="2023" name="Mol. Ecol. Resour.">
        <title>Chromosome-level genome assembly of a triploid poplar Populus alba 'Berolinensis'.</title>
        <authorList>
            <person name="Chen S."/>
            <person name="Yu Y."/>
            <person name="Wang X."/>
            <person name="Wang S."/>
            <person name="Zhang T."/>
            <person name="Zhou Y."/>
            <person name="He R."/>
            <person name="Meng N."/>
            <person name="Wang Y."/>
            <person name="Liu W."/>
            <person name="Liu Z."/>
            <person name="Liu J."/>
            <person name="Guo Q."/>
            <person name="Huang H."/>
            <person name="Sederoff R.R."/>
            <person name="Wang G."/>
            <person name="Qu G."/>
            <person name="Chen S."/>
        </authorList>
    </citation>
    <scope>NUCLEOTIDE SEQUENCE</scope>
    <source>
        <strain evidence="1">SC-2020</strain>
    </source>
</reference>